<protein>
    <submittedName>
        <fullName evidence="2">Uncharacterized protein</fullName>
    </submittedName>
</protein>
<dbReference type="Proteomes" id="UP000824159">
    <property type="component" value="Unassembled WGS sequence"/>
</dbReference>
<keyword evidence="1" id="KW-0472">Membrane</keyword>
<comment type="caution">
    <text evidence="2">The sequence shown here is derived from an EMBL/GenBank/DDBJ whole genome shotgun (WGS) entry which is preliminary data.</text>
</comment>
<keyword evidence="1" id="KW-0812">Transmembrane</keyword>
<accession>A0A9D1KTL2</accession>
<evidence type="ECO:0000313" key="3">
    <source>
        <dbReference type="Proteomes" id="UP000824159"/>
    </source>
</evidence>
<keyword evidence="1" id="KW-1133">Transmembrane helix</keyword>
<feature type="transmembrane region" description="Helical" evidence="1">
    <location>
        <begin position="32"/>
        <end position="54"/>
    </location>
</feature>
<feature type="transmembrane region" description="Helical" evidence="1">
    <location>
        <begin position="10"/>
        <end position="26"/>
    </location>
</feature>
<gene>
    <name evidence="2" type="ORF">IAD12_01565</name>
</gene>
<dbReference type="EMBL" id="DVLX01000021">
    <property type="protein sequence ID" value="HIT98931.1"/>
    <property type="molecule type" value="Genomic_DNA"/>
</dbReference>
<proteinExistence type="predicted"/>
<evidence type="ECO:0000313" key="2">
    <source>
        <dbReference type="EMBL" id="HIT98931.1"/>
    </source>
</evidence>
<name>A0A9D1KTL2_9FIRM</name>
<organism evidence="2 3">
    <name type="scientific">Candidatus Allocopromorpha excrementavium</name>
    <dbReference type="NCBI Taxonomy" id="2840741"/>
    <lineage>
        <taxon>Bacteria</taxon>
        <taxon>Bacillati</taxon>
        <taxon>Bacillota</taxon>
        <taxon>Clostridia</taxon>
        <taxon>Eubacteriales</taxon>
        <taxon>Eubacteriaceae</taxon>
        <taxon>Eubacteriaceae incertae sedis</taxon>
        <taxon>Candidatus Allocopromorpha</taxon>
    </lineage>
</organism>
<reference evidence="2" key="1">
    <citation type="submission" date="2020-10" db="EMBL/GenBank/DDBJ databases">
        <authorList>
            <person name="Gilroy R."/>
        </authorList>
    </citation>
    <scope>NUCLEOTIDE SEQUENCE</scope>
    <source>
        <strain evidence="2">CHK176-22527</strain>
    </source>
</reference>
<dbReference type="AlphaFoldDB" id="A0A9D1KTL2"/>
<sequence length="66" mass="7556">MPFRLHKRRLLINSMILAVQIMFILPEMPGWVIVQALCIVTIVIVNIKPIYSAVKKTILIKRKGEG</sequence>
<reference evidence="2" key="2">
    <citation type="journal article" date="2021" name="PeerJ">
        <title>Extensive microbial diversity within the chicken gut microbiome revealed by metagenomics and culture.</title>
        <authorList>
            <person name="Gilroy R."/>
            <person name="Ravi A."/>
            <person name="Getino M."/>
            <person name="Pursley I."/>
            <person name="Horton D.L."/>
            <person name="Alikhan N.F."/>
            <person name="Baker D."/>
            <person name="Gharbi K."/>
            <person name="Hall N."/>
            <person name="Watson M."/>
            <person name="Adriaenssens E.M."/>
            <person name="Foster-Nyarko E."/>
            <person name="Jarju S."/>
            <person name="Secka A."/>
            <person name="Antonio M."/>
            <person name="Oren A."/>
            <person name="Chaudhuri R.R."/>
            <person name="La Ragione R."/>
            <person name="Hildebrand F."/>
            <person name="Pallen M.J."/>
        </authorList>
    </citation>
    <scope>NUCLEOTIDE SEQUENCE</scope>
    <source>
        <strain evidence="2">CHK176-22527</strain>
    </source>
</reference>
<evidence type="ECO:0000256" key="1">
    <source>
        <dbReference type="SAM" id="Phobius"/>
    </source>
</evidence>